<accession>Q2SA09</accession>
<dbReference type="PANTHER" id="PTHR43281">
    <property type="entry name" value="FARNESYL DIPHOSPHATE SYNTHASE"/>
    <property type="match status" value="1"/>
</dbReference>
<dbReference type="Pfam" id="PF00348">
    <property type="entry name" value="polyprenyl_synt"/>
    <property type="match status" value="1"/>
</dbReference>
<evidence type="ECO:0000256" key="1">
    <source>
        <dbReference type="ARBA" id="ARBA00001946"/>
    </source>
</evidence>
<keyword evidence="4" id="KW-0479">Metal-binding</keyword>
<dbReference type="InterPro" id="IPR053378">
    <property type="entry name" value="Prenyl_diphosphate_synthase"/>
</dbReference>
<comment type="cofactor">
    <cofactor evidence="1">
        <name>Mg(2+)</name>
        <dbReference type="ChEBI" id="CHEBI:18420"/>
    </cofactor>
</comment>
<dbReference type="CDD" id="cd00685">
    <property type="entry name" value="Trans_IPPS_HT"/>
    <property type="match status" value="1"/>
</dbReference>
<evidence type="ECO:0000256" key="2">
    <source>
        <dbReference type="ARBA" id="ARBA00006706"/>
    </source>
</evidence>
<name>Q2SA09_HAHCH</name>
<dbReference type="FunFam" id="1.10.600.10:FF:000001">
    <property type="entry name" value="Geranylgeranyl diphosphate synthase"/>
    <property type="match status" value="1"/>
</dbReference>
<evidence type="ECO:0000256" key="7">
    <source>
        <dbReference type="RuleBase" id="RU004466"/>
    </source>
</evidence>
<dbReference type="GO" id="GO:0008654">
    <property type="term" value="P:phospholipid biosynthetic process"/>
    <property type="evidence" value="ECO:0007669"/>
    <property type="project" value="UniProtKB-ARBA"/>
</dbReference>
<dbReference type="InterPro" id="IPR008949">
    <property type="entry name" value="Isoprenoid_synthase_dom_sf"/>
</dbReference>
<dbReference type="SFLD" id="SFLDG01017">
    <property type="entry name" value="Polyprenyl_Transferase_Like"/>
    <property type="match status" value="1"/>
</dbReference>
<dbReference type="GO" id="GO:0004337">
    <property type="term" value="F:(2E,6E)-farnesyl diphosphate synthase activity"/>
    <property type="evidence" value="ECO:0007669"/>
    <property type="project" value="UniProtKB-EC"/>
</dbReference>
<comment type="similarity">
    <text evidence="2 7">Belongs to the FPP/GGPP synthase family.</text>
</comment>
<keyword evidence="9" id="KW-1185">Reference proteome</keyword>
<dbReference type="PROSITE" id="PS00723">
    <property type="entry name" value="POLYPRENYL_SYNTHASE_1"/>
    <property type="match status" value="1"/>
</dbReference>
<organism evidence="8 9">
    <name type="scientific">Hahella chejuensis (strain KCTC 2396)</name>
    <dbReference type="NCBI Taxonomy" id="349521"/>
    <lineage>
        <taxon>Bacteria</taxon>
        <taxon>Pseudomonadati</taxon>
        <taxon>Pseudomonadota</taxon>
        <taxon>Gammaproteobacteria</taxon>
        <taxon>Oceanospirillales</taxon>
        <taxon>Hahellaceae</taxon>
        <taxon>Hahella</taxon>
    </lineage>
</organism>
<evidence type="ECO:0000256" key="4">
    <source>
        <dbReference type="ARBA" id="ARBA00022723"/>
    </source>
</evidence>
<dbReference type="STRING" id="349521.HCH_05865"/>
<evidence type="ECO:0000313" key="9">
    <source>
        <dbReference type="Proteomes" id="UP000000238"/>
    </source>
</evidence>
<dbReference type="PROSITE" id="PS00444">
    <property type="entry name" value="POLYPRENYL_SYNTHASE_2"/>
    <property type="match status" value="1"/>
</dbReference>
<dbReference type="SUPFAM" id="SSF48576">
    <property type="entry name" value="Terpenoid synthases"/>
    <property type="match status" value="1"/>
</dbReference>
<protein>
    <submittedName>
        <fullName evidence="8">Geranylgeranyl pyrophosphate synthase</fullName>
        <ecNumber evidence="8">2.5.1.10</ecNumber>
    </submittedName>
</protein>
<keyword evidence="3 7" id="KW-0808">Transferase</keyword>
<dbReference type="OrthoDB" id="9805316at2"/>
<dbReference type="KEGG" id="hch:HCH_05865"/>
<dbReference type="NCBIfam" id="NF045485">
    <property type="entry name" value="FPPsyn"/>
    <property type="match status" value="1"/>
</dbReference>
<dbReference type="AlphaFoldDB" id="Q2SA09"/>
<dbReference type="EC" id="2.5.1.10" evidence="8"/>
<dbReference type="eggNOG" id="COG0142">
    <property type="taxonomic scope" value="Bacteria"/>
</dbReference>
<dbReference type="Gene3D" id="1.10.600.10">
    <property type="entry name" value="Farnesyl Diphosphate Synthase"/>
    <property type="match status" value="1"/>
</dbReference>
<evidence type="ECO:0000313" key="8">
    <source>
        <dbReference type="EMBL" id="ABC32515.1"/>
    </source>
</evidence>
<dbReference type="HOGENOM" id="CLU_014015_0_1_6"/>
<sequence length="299" mass="32242">MTPKTDSLDDFFQRNRAQIDQALANLLPEPEGPKARLNEAMGYCVLNGGKRVRPLLLLATTEALGGDLQQALPACCAVELIHAYSLVHDDLPAMDDDSLRRGKPTCHIAYDEATAILVGDGLQTLAFSALTESSGASAESVLQMVRELARASGHQGMVGGQAIDIYSEGHTLKLEELERMHLEKTGALIEASIVLGALASGRADAECIEGLRRFARAIGLAFQVRDDIIDVESDTSVLGKTAGKDAERNKPTYTSLLGLEQAKLKALQLHNEALSQLQALGLQNSRLQDLASFMIERTH</sequence>
<dbReference type="RefSeq" id="WP_011399574.1">
    <property type="nucleotide sequence ID" value="NC_007645.1"/>
</dbReference>
<evidence type="ECO:0000256" key="6">
    <source>
        <dbReference type="ARBA" id="ARBA00023229"/>
    </source>
</evidence>
<keyword evidence="5" id="KW-0460">Magnesium</keyword>
<dbReference type="InterPro" id="IPR033749">
    <property type="entry name" value="Polyprenyl_synt_CS"/>
</dbReference>
<dbReference type="PANTHER" id="PTHR43281:SF1">
    <property type="entry name" value="FARNESYL DIPHOSPHATE SYNTHASE"/>
    <property type="match status" value="1"/>
</dbReference>
<evidence type="ECO:0000256" key="5">
    <source>
        <dbReference type="ARBA" id="ARBA00022842"/>
    </source>
</evidence>
<keyword evidence="6" id="KW-0414">Isoprene biosynthesis</keyword>
<dbReference type="GO" id="GO:0016114">
    <property type="term" value="P:terpenoid biosynthetic process"/>
    <property type="evidence" value="ECO:0007669"/>
    <property type="project" value="UniProtKB-ARBA"/>
</dbReference>
<gene>
    <name evidence="8" type="primary">ispA</name>
    <name evidence="8" type="ordered locus">HCH_05865</name>
</gene>
<dbReference type="Proteomes" id="UP000000238">
    <property type="component" value="Chromosome"/>
</dbReference>
<reference evidence="8 9" key="1">
    <citation type="journal article" date="2005" name="Nucleic Acids Res.">
        <title>Genomic blueprint of Hahella chejuensis, a marine microbe producing an algicidal agent.</title>
        <authorList>
            <person name="Jeong H."/>
            <person name="Yim J.H."/>
            <person name="Lee C."/>
            <person name="Choi S.-H."/>
            <person name="Park Y.K."/>
            <person name="Yoon S.H."/>
            <person name="Hur C.-G."/>
            <person name="Kang H.-Y."/>
            <person name="Kim D."/>
            <person name="Lee H.H."/>
            <person name="Park K.H."/>
            <person name="Park S.-H."/>
            <person name="Park H.-S."/>
            <person name="Lee H.K."/>
            <person name="Oh T.K."/>
            <person name="Kim J.F."/>
        </authorList>
    </citation>
    <scope>NUCLEOTIDE SEQUENCE [LARGE SCALE GENOMIC DNA]</scope>
    <source>
        <strain evidence="8 9">KCTC 2396</strain>
    </source>
</reference>
<dbReference type="EMBL" id="CP000155">
    <property type="protein sequence ID" value="ABC32515.1"/>
    <property type="molecule type" value="Genomic_DNA"/>
</dbReference>
<dbReference type="GO" id="GO:0005737">
    <property type="term" value="C:cytoplasm"/>
    <property type="evidence" value="ECO:0007669"/>
    <property type="project" value="UniProtKB-ARBA"/>
</dbReference>
<proteinExistence type="inferred from homology"/>
<evidence type="ECO:0000256" key="3">
    <source>
        <dbReference type="ARBA" id="ARBA00022679"/>
    </source>
</evidence>
<dbReference type="InterPro" id="IPR000092">
    <property type="entry name" value="Polyprenyl_synt"/>
</dbReference>
<dbReference type="SFLD" id="SFLDS00005">
    <property type="entry name" value="Isoprenoid_Synthase_Type_I"/>
    <property type="match status" value="1"/>
</dbReference>
<dbReference type="GO" id="GO:0046872">
    <property type="term" value="F:metal ion binding"/>
    <property type="evidence" value="ECO:0007669"/>
    <property type="project" value="UniProtKB-KW"/>
</dbReference>